<sequence>MTDFLAARLDLEGHGIYLKCQAVRRSHKEKR</sequence>
<proteinExistence type="predicted"/>
<protein>
    <submittedName>
        <fullName evidence="1">Uncharacterized protein</fullName>
    </submittedName>
</protein>
<name>A0ABM7RHU3_9PSED</name>
<dbReference type="Proteomes" id="UP000218595">
    <property type="component" value="Chromosome"/>
</dbReference>
<keyword evidence="2" id="KW-1185">Reference proteome</keyword>
<accession>A0ABM7RHU3</accession>
<evidence type="ECO:0000313" key="1">
    <source>
        <dbReference type="EMBL" id="BCX65824.1"/>
    </source>
</evidence>
<evidence type="ECO:0000313" key="2">
    <source>
        <dbReference type="Proteomes" id="UP000218595"/>
    </source>
</evidence>
<dbReference type="EMBL" id="AP017423">
    <property type="protein sequence ID" value="BCX65824.1"/>
    <property type="molecule type" value="Genomic_DNA"/>
</dbReference>
<reference evidence="1 2" key="1">
    <citation type="submission" date="2016-04" db="EMBL/GenBank/DDBJ databases">
        <title>Complete genome sequence of Pseudomonas sp. LAB-08 isolated from TCE contaminated aquifer soil.</title>
        <authorList>
            <person name="Dohra H."/>
            <person name="Suzuki K."/>
            <person name="Fatma A."/>
            <person name="Inuzuka Y."/>
            <person name="Honjo M."/>
            <person name="Tashiro Y."/>
            <person name="Futamata H."/>
        </authorList>
    </citation>
    <scope>NUCLEOTIDE SEQUENCE [LARGE SCALE GENOMIC DNA]</scope>
    <source>
        <strain evidence="1 2">LAB-08</strain>
    </source>
</reference>
<organism evidence="1 2">
    <name type="scientific">Pseudomonas izuensis</name>
    <dbReference type="NCBI Taxonomy" id="2684212"/>
    <lineage>
        <taxon>Bacteria</taxon>
        <taxon>Pseudomonadati</taxon>
        <taxon>Pseudomonadota</taxon>
        <taxon>Gammaproteobacteria</taxon>
        <taxon>Pseudomonadales</taxon>
        <taxon>Pseudomonadaceae</taxon>
        <taxon>Pseudomonas</taxon>
    </lineage>
</organism>
<gene>
    <name evidence="1" type="ORF">LAB08_R04290</name>
</gene>